<dbReference type="EMBL" id="AP014957">
    <property type="protein sequence ID" value="BAS73162.1"/>
    <property type="molecule type" value="Genomic_DNA"/>
</dbReference>
<keyword evidence="2" id="KW-1185">Reference proteome</keyword>
<organism evidence="1 2">
    <name type="scientific">Oryza sativa subsp. japonica</name>
    <name type="common">Rice</name>
    <dbReference type="NCBI Taxonomy" id="39947"/>
    <lineage>
        <taxon>Eukaryota</taxon>
        <taxon>Viridiplantae</taxon>
        <taxon>Streptophyta</taxon>
        <taxon>Embryophyta</taxon>
        <taxon>Tracheophyta</taxon>
        <taxon>Spermatophyta</taxon>
        <taxon>Magnoliopsida</taxon>
        <taxon>Liliopsida</taxon>
        <taxon>Poales</taxon>
        <taxon>Poaceae</taxon>
        <taxon>BOP clade</taxon>
        <taxon>Oryzoideae</taxon>
        <taxon>Oryzeae</taxon>
        <taxon>Oryzinae</taxon>
        <taxon>Oryza</taxon>
        <taxon>Oryza sativa</taxon>
    </lineage>
</organism>
<reference evidence="1 2" key="2">
    <citation type="journal article" date="2013" name="Plant Cell Physiol.">
        <title>Rice Annotation Project Database (RAP-DB): an integrative and interactive database for rice genomics.</title>
        <authorList>
            <person name="Sakai H."/>
            <person name="Lee S.S."/>
            <person name="Tanaka T."/>
            <person name="Numa H."/>
            <person name="Kim J."/>
            <person name="Kawahara Y."/>
            <person name="Wakimoto H."/>
            <person name="Yang C.C."/>
            <person name="Iwamoto M."/>
            <person name="Abe T."/>
            <person name="Yamada Y."/>
            <person name="Muto A."/>
            <person name="Inokuchi H."/>
            <person name="Ikemura T."/>
            <person name="Matsumoto T."/>
            <person name="Sasaki T."/>
            <person name="Itoh T."/>
        </authorList>
    </citation>
    <scope>NUCLEOTIDE SEQUENCE [LARGE SCALE GENOMIC DNA]</scope>
    <source>
        <strain evidence="2">cv. Nipponbare</strain>
    </source>
</reference>
<evidence type="ECO:0000313" key="1">
    <source>
        <dbReference type="EMBL" id="BAS73162.1"/>
    </source>
</evidence>
<gene>
    <name evidence="1" type="ordered locus">Os01g0615850</name>
    <name evidence="1" type="ORF">OSNPB_010615850</name>
</gene>
<evidence type="ECO:0000313" key="2">
    <source>
        <dbReference type="Proteomes" id="UP000059680"/>
    </source>
</evidence>
<dbReference type="AlphaFoldDB" id="A0A0P0V596"/>
<reference evidence="2" key="1">
    <citation type="journal article" date="2005" name="Nature">
        <title>The map-based sequence of the rice genome.</title>
        <authorList>
            <consortium name="International rice genome sequencing project (IRGSP)"/>
            <person name="Matsumoto T."/>
            <person name="Wu J."/>
            <person name="Kanamori H."/>
            <person name="Katayose Y."/>
            <person name="Fujisawa M."/>
            <person name="Namiki N."/>
            <person name="Mizuno H."/>
            <person name="Yamamoto K."/>
            <person name="Antonio B.A."/>
            <person name="Baba T."/>
            <person name="Sakata K."/>
            <person name="Nagamura Y."/>
            <person name="Aoki H."/>
            <person name="Arikawa K."/>
            <person name="Arita K."/>
            <person name="Bito T."/>
            <person name="Chiden Y."/>
            <person name="Fujitsuka N."/>
            <person name="Fukunaka R."/>
            <person name="Hamada M."/>
            <person name="Harada C."/>
            <person name="Hayashi A."/>
            <person name="Hijishita S."/>
            <person name="Honda M."/>
            <person name="Hosokawa S."/>
            <person name="Ichikawa Y."/>
            <person name="Idonuma A."/>
            <person name="Iijima M."/>
            <person name="Ikeda M."/>
            <person name="Ikeno M."/>
            <person name="Ito K."/>
            <person name="Ito S."/>
            <person name="Ito T."/>
            <person name="Ito Y."/>
            <person name="Ito Y."/>
            <person name="Iwabuchi A."/>
            <person name="Kamiya K."/>
            <person name="Karasawa W."/>
            <person name="Kurita K."/>
            <person name="Katagiri S."/>
            <person name="Kikuta A."/>
            <person name="Kobayashi H."/>
            <person name="Kobayashi N."/>
            <person name="Machita K."/>
            <person name="Maehara T."/>
            <person name="Masukawa M."/>
            <person name="Mizubayashi T."/>
            <person name="Mukai Y."/>
            <person name="Nagasaki H."/>
            <person name="Nagata Y."/>
            <person name="Naito S."/>
            <person name="Nakashima M."/>
            <person name="Nakama Y."/>
            <person name="Nakamichi Y."/>
            <person name="Nakamura M."/>
            <person name="Meguro A."/>
            <person name="Negishi M."/>
            <person name="Ohta I."/>
            <person name="Ohta T."/>
            <person name="Okamoto M."/>
            <person name="Ono N."/>
            <person name="Saji S."/>
            <person name="Sakaguchi M."/>
            <person name="Sakai K."/>
            <person name="Shibata M."/>
            <person name="Shimokawa T."/>
            <person name="Song J."/>
            <person name="Takazaki Y."/>
            <person name="Terasawa K."/>
            <person name="Tsugane M."/>
            <person name="Tsuji K."/>
            <person name="Ueda S."/>
            <person name="Waki K."/>
            <person name="Yamagata H."/>
            <person name="Yamamoto M."/>
            <person name="Yamamoto S."/>
            <person name="Yamane H."/>
            <person name="Yoshiki S."/>
            <person name="Yoshihara R."/>
            <person name="Yukawa K."/>
            <person name="Zhong H."/>
            <person name="Yano M."/>
            <person name="Yuan Q."/>
            <person name="Ouyang S."/>
            <person name="Liu J."/>
            <person name="Jones K.M."/>
            <person name="Gansberger K."/>
            <person name="Moffat K."/>
            <person name="Hill J."/>
            <person name="Bera J."/>
            <person name="Fadrosh D."/>
            <person name="Jin S."/>
            <person name="Johri S."/>
            <person name="Kim M."/>
            <person name="Overton L."/>
            <person name="Reardon M."/>
            <person name="Tsitrin T."/>
            <person name="Vuong H."/>
            <person name="Weaver B."/>
            <person name="Ciecko A."/>
            <person name="Tallon L."/>
            <person name="Jackson J."/>
            <person name="Pai G."/>
            <person name="Aken S.V."/>
            <person name="Utterback T."/>
            <person name="Reidmuller S."/>
            <person name="Feldblyum T."/>
            <person name="Hsiao J."/>
            <person name="Zismann V."/>
            <person name="Iobst S."/>
            <person name="de Vazeille A.R."/>
            <person name="Buell C.R."/>
            <person name="Ying K."/>
            <person name="Li Y."/>
            <person name="Lu T."/>
            <person name="Huang Y."/>
            <person name="Zhao Q."/>
            <person name="Feng Q."/>
            <person name="Zhang L."/>
            <person name="Zhu J."/>
            <person name="Weng Q."/>
            <person name="Mu J."/>
            <person name="Lu Y."/>
            <person name="Fan D."/>
            <person name="Liu Y."/>
            <person name="Guan J."/>
            <person name="Zhang Y."/>
            <person name="Yu S."/>
            <person name="Liu X."/>
            <person name="Zhang Y."/>
            <person name="Hong G."/>
            <person name="Han B."/>
            <person name="Choisne N."/>
            <person name="Demange N."/>
            <person name="Orjeda G."/>
            <person name="Samain S."/>
            <person name="Cattolico L."/>
            <person name="Pelletier E."/>
            <person name="Couloux A."/>
            <person name="Segurens B."/>
            <person name="Wincker P."/>
            <person name="D'Hont A."/>
            <person name="Scarpelli C."/>
            <person name="Weissenbach J."/>
            <person name="Salanoubat M."/>
            <person name="Quetier F."/>
            <person name="Yu Y."/>
            <person name="Kim H.R."/>
            <person name="Rambo T."/>
            <person name="Currie J."/>
            <person name="Collura K."/>
            <person name="Luo M."/>
            <person name="Yang T."/>
            <person name="Ammiraju J.S.S."/>
            <person name="Engler F."/>
            <person name="Soderlund C."/>
            <person name="Wing R.A."/>
            <person name="Palmer L.E."/>
            <person name="de la Bastide M."/>
            <person name="Spiegel L."/>
            <person name="Nascimento L."/>
            <person name="Zutavern T."/>
            <person name="O'Shaughnessy A."/>
            <person name="Dike S."/>
            <person name="Dedhia N."/>
            <person name="Preston R."/>
            <person name="Balija V."/>
            <person name="McCombie W.R."/>
            <person name="Chow T."/>
            <person name="Chen H."/>
            <person name="Chung M."/>
            <person name="Chen C."/>
            <person name="Shaw J."/>
            <person name="Wu H."/>
            <person name="Hsiao K."/>
            <person name="Chao Y."/>
            <person name="Chu M."/>
            <person name="Cheng C."/>
            <person name="Hour A."/>
            <person name="Lee P."/>
            <person name="Lin S."/>
            <person name="Lin Y."/>
            <person name="Liou J."/>
            <person name="Liu S."/>
            <person name="Hsing Y."/>
            <person name="Raghuvanshi S."/>
            <person name="Mohanty A."/>
            <person name="Bharti A.K."/>
            <person name="Gaur A."/>
            <person name="Gupta V."/>
            <person name="Kumar D."/>
            <person name="Ravi V."/>
            <person name="Vij S."/>
            <person name="Kapur A."/>
            <person name="Khurana P."/>
            <person name="Khurana P."/>
            <person name="Khurana J.P."/>
            <person name="Tyagi A.K."/>
            <person name="Gaikwad K."/>
            <person name="Singh A."/>
            <person name="Dalal V."/>
            <person name="Srivastava S."/>
            <person name="Dixit A."/>
            <person name="Pal A.K."/>
            <person name="Ghazi I.A."/>
            <person name="Yadav M."/>
            <person name="Pandit A."/>
            <person name="Bhargava A."/>
            <person name="Sureshbabu K."/>
            <person name="Batra K."/>
            <person name="Sharma T.R."/>
            <person name="Mohapatra T."/>
            <person name="Singh N.K."/>
            <person name="Messing J."/>
            <person name="Nelson A.B."/>
            <person name="Fuks G."/>
            <person name="Kavchok S."/>
            <person name="Keizer G."/>
            <person name="Linton E."/>
            <person name="Llaca V."/>
            <person name="Song R."/>
            <person name="Tanyolac B."/>
            <person name="Young S."/>
            <person name="Ho-Il K."/>
            <person name="Hahn J.H."/>
            <person name="Sangsakoo G."/>
            <person name="Vanavichit A."/>
            <person name="de Mattos Luiz.A.T."/>
            <person name="Zimmer P.D."/>
            <person name="Malone G."/>
            <person name="Dellagostin O."/>
            <person name="de Oliveira A.C."/>
            <person name="Bevan M."/>
            <person name="Bancroft I."/>
            <person name="Minx P."/>
            <person name="Cordum H."/>
            <person name="Wilson R."/>
            <person name="Cheng Z."/>
            <person name="Jin W."/>
            <person name="Jiang J."/>
            <person name="Leong S.A."/>
            <person name="Iwama H."/>
            <person name="Gojobori T."/>
            <person name="Itoh T."/>
            <person name="Niimura Y."/>
            <person name="Fujii Y."/>
            <person name="Habara T."/>
            <person name="Sakai H."/>
            <person name="Sato Y."/>
            <person name="Wilson G."/>
            <person name="Kumar K."/>
            <person name="McCouch S."/>
            <person name="Juretic N."/>
            <person name="Hoen D."/>
            <person name="Wright S."/>
            <person name="Bruskiewich R."/>
            <person name="Bureau T."/>
            <person name="Miyao A."/>
            <person name="Hirochika H."/>
            <person name="Nishikawa T."/>
            <person name="Kadowaki K."/>
            <person name="Sugiura M."/>
            <person name="Burr B."/>
            <person name="Sasaki T."/>
        </authorList>
    </citation>
    <scope>NUCLEOTIDE SEQUENCE [LARGE SCALE GENOMIC DNA]</scope>
    <source>
        <strain evidence="2">cv. Nipponbare</strain>
    </source>
</reference>
<protein>
    <submittedName>
        <fullName evidence="1">Os01g0615850 protein</fullName>
    </submittedName>
</protein>
<dbReference type="Gramene" id="Os01t0615850-01">
    <property type="protein sequence ID" value="Os01t0615850-01"/>
    <property type="gene ID" value="Os01g0615850"/>
</dbReference>
<dbReference type="PaxDb" id="39947-A0A0P0V596"/>
<name>A0A0P0V596_ORYSJ</name>
<reference evidence="1 2" key="3">
    <citation type="journal article" date="2013" name="Rice">
        <title>Improvement of the Oryza sativa Nipponbare reference genome using next generation sequence and optical map data.</title>
        <authorList>
            <person name="Kawahara Y."/>
            <person name="de la Bastide M."/>
            <person name="Hamilton J.P."/>
            <person name="Kanamori H."/>
            <person name="McCombie W.R."/>
            <person name="Ouyang S."/>
            <person name="Schwartz D.C."/>
            <person name="Tanaka T."/>
            <person name="Wu J."/>
            <person name="Zhou S."/>
            <person name="Childs K.L."/>
            <person name="Davidson R.M."/>
            <person name="Lin H."/>
            <person name="Quesada-Ocampo L."/>
            <person name="Vaillancourt B."/>
            <person name="Sakai H."/>
            <person name="Lee S.S."/>
            <person name="Kim J."/>
            <person name="Numa H."/>
            <person name="Itoh T."/>
            <person name="Buell C.R."/>
            <person name="Matsumoto T."/>
        </authorList>
    </citation>
    <scope>NUCLEOTIDE SEQUENCE [LARGE SCALE GENOMIC DNA]</scope>
    <source>
        <strain evidence="2">cv. Nipponbare</strain>
    </source>
</reference>
<dbReference type="Proteomes" id="UP000059680">
    <property type="component" value="Chromosome 1"/>
</dbReference>
<sequence>MLAGMNVVAVCMNEEGGRRERARASPTTDLEAPPRWSCTIVHLSHSSSIILICSRELRRRSTCPARPPEGEDIFIKYR</sequence>
<accession>A0A0P0V596</accession>
<proteinExistence type="predicted"/>
<dbReference type="InParanoid" id="A0A0P0V596"/>